<organism evidence="2 3">
    <name type="scientific">Anoxybacteroides amylolyticum</name>
    <dbReference type="NCBI Taxonomy" id="294699"/>
    <lineage>
        <taxon>Bacteria</taxon>
        <taxon>Bacillati</taxon>
        <taxon>Bacillota</taxon>
        <taxon>Bacilli</taxon>
        <taxon>Bacillales</taxon>
        <taxon>Anoxybacillaceae</taxon>
        <taxon>Anoxybacteroides</taxon>
    </lineage>
</organism>
<keyword evidence="3" id="KW-1185">Reference proteome</keyword>
<dbReference type="AlphaFoldDB" id="A0A160F1N4"/>
<keyword evidence="1" id="KW-0472">Membrane</keyword>
<accession>A0A160F1N4</accession>
<dbReference type="OrthoDB" id="2970935at2"/>
<name>A0A160F1N4_9BACL</name>
<keyword evidence="1" id="KW-1133">Transmembrane helix</keyword>
<dbReference type="PATRIC" id="fig|294699.3.peg.742"/>
<dbReference type="RefSeq" id="WP_066322956.1">
    <property type="nucleotide sequence ID" value="NZ_CP015438.1"/>
</dbReference>
<dbReference type="KEGG" id="aamy:GFC30_742"/>
<evidence type="ECO:0000256" key="1">
    <source>
        <dbReference type="SAM" id="Phobius"/>
    </source>
</evidence>
<keyword evidence="1" id="KW-0812">Transmembrane</keyword>
<protein>
    <submittedName>
        <fullName evidence="2">Uncharacterized protein</fullName>
    </submittedName>
</protein>
<evidence type="ECO:0000313" key="2">
    <source>
        <dbReference type="EMBL" id="ANB60069.1"/>
    </source>
</evidence>
<reference evidence="2 3" key="1">
    <citation type="journal article" date="2006" name="Syst. Appl. Microbiol.">
        <title>Anoxybacillus amylolyticus sp. nov., a thermophilic amylase producing bacterium isolated from Mount Rittmann (Antarctica).</title>
        <authorList>
            <person name="Poli A."/>
            <person name="Esposito E."/>
            <person name="Lama L."/>
            <person name="Orlando P."/>
            <person name="Nicolaus G."/>
            <person name="de Appolonia F."/>
            <person name="Gambacorta A."/>
            <person name="Nicolaus B."/>
        </authorList>
    </citation>
    <scope>NUCLEOTIDE SEQUENCE [LARGE SCALE GENOMIC DNA]</scope>
    <source>
        <strain evidence="2 3">DSM 15939</strain>
    </source>
</reference>
<proteinExistence type="predicted"/>
<gene>
    <name evidence="2" type="ORF">GFC30_742</name>
</gene>
<dbReference type="EMBL" id="CP015438">
    <property type="protein sequence ID" value="ANB60069.1"/>
    <property type="molecule type" value="Genomic_DNA"/>
</dbReference>
<feature type="transmembrane region" description="Helical" evidence="1">
    <location>
        <begin position="113"/>
        <end position="142"/>
    </location>
</feature>
<feature type="transmembrane region" description="Helical" evidence="1">
    <location>
        <begin position="79"/>
        <end position="101"/>
    </location>
</feature>
<sequence length="179" mass="20636">MKKRKFLLWLLLAAVVFGGLALFMNIGFGERMHGIMLDGPRHFQAFNGQPGMFHRGEFGEHRHIAFHHGIHGGMMAGGWMIFGMFALLFQLAMVVIGWIMWKTAKRSGWKWAGMALMMASILALLPKVLLIPFVLVVAYMFYKKQQTKMREPFEPMTVPITPIHDFLDEWERNIQKEGK</sequence>
<dbReference type="Proteomes" id="UP000076865">
    <property type="component" value="Chromosome"/>
</dbReference>
<evidence type="ECO:0000313" key="3">
    <source>
        <dbReference type="Proteomes" id="UP000076865"/>
    </source>
</evidence>